<feature type="compositionally biased region" description="Basic and acidic residues" evidence="1">
    <location>
        <begin position="45"/>
        <end position="61"/>
    </location>
</feature>
<dbReference type="EMBL" id="CP014263">
    <property type="protein sequence ID" value="AQG78686.1"/>
    <property type="molecule type" value="Genomic_DNA"/>
</dbReference>
<keyword evidence="3" id="KW-1185">Reference proteome</keyword>
<organism evidence="2 3">
    <name type="scientific">Spirosoma montaniterrae</name>
    <dbReference type="NCBI Taxonomy" id="1178516"/>
    <lineage>
        <taxon>Bacteria</taxon>
        <taxon>Pseudomonadati</taxon>
        <taxon>Bacteroidota</taxon>
        <taxon>Cytophagia</taxon>
        <taxon>Cytophagales</taxon>
        <taxon>Cytophagaceae</taxon>
        <taxon>Spirosoma</taxon>
    </lineage>
</organism>
<evidence type="ECO:0000313" key="2">
    <source>
        <dbReference type="EMBL" id="AQG78686.1"/>
    </source>
</evidence>
<dbReference type="RefSeq" id="WP_077130127.1">
    <property type="nucleotide sequence ID" value="NZ_CP014263.1"/>
</dbReference>
<proteinExistence type="predicted"/>
<sequence length="61" mass="6418">MNTEANPQDSEENRQASGGTDNTAPDSETQSSVAANQGRTNNADIRSEETGADSFEKAEGE</sequence>
<name>A0A1P9WTH9_9BACT</name>
<protein>
    <submittedName>
        <fullName evidence="2">Uncharacterized protein</fullName>
    </submittedName>
</protein>
<feature type="region of interest" description="Disordered" evidence="1">
    <location>
        <begin position="1"/>
        <end position="61"/>
    </location>
</feature>
<evidence type="ECO:0000256" key="1">
    <source>
        <dbReference type="SAM" id="MobiDB-lite"/>
    </source>
</evidence>
<feature type="compositionally biased region" description="Polar residues" evidence="1">
    <location>
        <begin position="15"/>
        <end position="44"/>
    </location>
</feature>
<accession>A0A1P9WTH9</accession>
<dbReference type="KEGG" id="smon:AWR27_04650"/>
<dbReference type="Proteomes" id="UP000187941">
    <property type="component" value="Chromosome"/>
</dbReference>
<gene>
    <name evidence="2" type="ORF">AWR27_04650</name>
</gene>
<dbReference type="AlphaFoldDB" id="A0A1P9WTH9"/>
<dbReference type="STRING" id="1178516.AWR27_04650"/>
<reference evidence="2 3" key="1">
    <citation type="submission" date="2016-01" db="EMBL/GenBank/DDBJ databases">
        <authorList>
            <person name="Oliw E.H."/>
        </authorList>
    </citation>
    <scope>NUCLEOTIDE SEQUENCE [LARGE SCALE GENOMIC DNA]</scope>
    <source>
        <strain evidence="2 3">DY10</strain>
    </source>
</reference>
<evidence type="ECO:0000313" key="3">
    <source>
        <dbReference type="Proteomes" id="UP000187941"/>
    </source>
</evidence>